<dbReference type="KEGG" id="mbr:MONBRDRAFT_27492"/>
<dbReference type="RefSeq" id="XP_001747886.1">
    <property type="nucleotide sequence ID" value="XM_001747834.1"/>
</dbReference>
<sequence>MNLRDADTGKIFWQKMEDFSAADREHEARVPKKLLKCRAVSREIEFWSEDALDDFRLEQRVHFNGTVIEEWHFKFGFVIPDSTNTWQNTIEAAPEAQMMPASALSGNVVIETLFYDGDRLLGTSRVRVFYV</sequence>
<dbReference type="InterPro" id="IPR008015">
    <property type="entry name" value="PDED_dom"/>
</dbReference>
<dbReference type="eggNOG" id="KOG4038">
    <property type="taxonomic scope" value="Eukaryota"/>
</dbReference>
<reference evidence="3 4" key="1">
    <citation type="journal article" date="2008" name="Nature">
        <title>The genome of the choanoflagellate Monosiga brevicollis and the origin of metazoans.</title>
        <authorList>
            <consortium name="JGI Sequencing"/>
            <person name="King N."/>
            <person name="Westbrook M.J."/>
            <person name="Young S.L."/>
            <person name="Kuo A."/>
            <person name="Abedin M."/>
            <person name="Chapman J."/>
            <person name="Fairclough S."/>
            <person name="Hellsten U."/>
            <person name="Isogai Y."/>
            <person name="Letunic I."/>
            <person name="Marr M."/>
            <person name="Pincus D."/>
            <person name="Putnam N."/>
            <person name="Rokas A."/>
            <person name="Wright K.J."/>
            <person name="Zuzow R."/>
            <person name="Dirks W."/>
            <person name="Good M."/>
            <person name="Goodstein D."/>
            <person name="Lemons D."/>
            <person name="Li W."/>
            <person name="Lyons J.B."/>
            <person name="Morris A."/>
            <person name="Nichols S."/>
            <person name="Richter D.J."/>
            <person name="Salamov A."/>
            <person name="Bork P."/>
            <person name="Lim W.A."/>
            <person name="Manning G."/>
            <person name="Miller W.T."/>
            <person name="McGinnis W."/>
            <person name="Shapiro H."/>
            <person name="Tjian R."/>
            <person name="Grigoriev I.V."/>
            <person name="Rokhsar D."/>
        </authorList>
    </citation>
    <scope>NUCLEOTIDE SEQUENCE [LARGE SCALE GENOMIC DNA]</scope>
    <source>
        <strain evidence="4">MX1 / ATCC 50154</strain>
    </source>
</reference>
<name>A9V5F4_MONBE</name>
<dbReference type="AlphaFoldDB" id="A9V5F4"/>
<evidence type="ECO:0000313" key="3">
    <source>
        <dbReference type="EMBL" id="EDQ87273.1"/>
    </source>
</evidence>
<dbReference type="STRING" id="81824.A9V5F4"/>
<feature type="domain" description="GMP phosphodiesterase delta subunit" evidence="2">
    <location>
        <begin position="1"/>
        <end position="130"/>
    </location>
</feature>
<gene>
    <name evidence="3" type="ORF">MONBRDRAFT_27492</name>
</gene>
<organism evidence="3 4">
    <name type="scientific">Monosiga brevicollis</name>
    <name type="common">Choanoflagellate</name>
    <dbReference type="NCBI Taxonomy" id="81824"/>
    <lineage>
        <taxon>Eukaryota</taxon>
        <taxon>Choanoflagellata</taxon>
        <taxon>Craspedida</taxon>
        <taxon>Salpingoecidae</taxon>
        <taxon>Monosiga</taxon>
    </lineage>
</organism>
<comment type="similarity">
    <text evidence="1">Belongs to the PDE6D/unc-119 family.</text>
</comment>
<dbReference type="PANTHER" id="PTHR12976">
    <property type="entry name" value="RETINAL ROD RHODOPSIN-SENSITIVE CGMP 3',5'-CYCLIC PHOSPHODIESTERASE DELTA-SUBUNIT"/>
    <property type="match status" value="1"/>
</dbReference>
<dbReference type="FunCoup" id="A9V5F4">
    <property type="interactions" value="850"/>
</dbReference>
<accession>A9V5F4</accession>
<keyword evidence="4" id="KW-1185">Reference proteome</keyword>
<dbReference type="InParanoid" id="A9V5F4"/>
<dbReference type="Gene3D" id="2.70.50.40">
    <property type="entry name" value="GMP phosphodiesterase, delta subunit"/>
    <property type="match status" value="1"/>
</dbReference>
<proteinExistence type="inferred from homology"/>
<protein>
    <recommendedName>
        <fullName evidence="2">GMP phosphodiesterase delta subunit domain-containing protein</fullName>
    </recommendedName>
</protein>
<dbReference type="SUPFAM" id="SSF81296">
    <property type="entry name" value="E set domains"/>
    <property type="match status" value="1"/>
</dbReference>
<dbReference type="GO" id="GO:0005737">
    <property type="term" value="C:cytoplasm"/>
    <property type="evidence" value="ECO:0000318"/>
    <property type="project" value="GO_Central"/>
</dbReference>
<dbReference type="InterPro" id="IPR014756">
    <property type="entry name" value="Ig_E-set"/>
</dbReference>
<dbReference type="Proteomes" id="UP000001357">
    <property type="component" value="Unassembled WGS sequence"/>
</dbReference>
<evidence type="ECO:0000313" key="4">
    <source>
        <dbReference type="Proteomes" id="UP000001357"/>
    </source>
</evidence>
<dbReference type="Pfam" id="PF05351">
    <property type="entry name" value="GMP_PDE_delta"/>
    <property type="match status" value="1"/>
</dbReference>
<dbReference type="PANTHER" id="PTHR12976:SF0">
    <property type="entry name" value="RETINAL ROD RHODOPSIN-SENSITIVE CGMP 3',5'-CYCLIC PHOSPHODIESTERASE SUBUNIT DELTA"/>
    <property type="match status" value="1"/>
</dbReference>
<dbReference type="EMBL" id="CH991560">
    <property type="protein sequence ID" value="EDQ87273.1"/>
    <property type="molecule type" value="Genomic_DNA"/>
</dbReference>
<dbReference type="GeneID" id="5893222"/>
<dbReference type="InterPro" id="IPR037036">
    <property type="entry name" value="PDED_dom_sf"/>
</dbReference>
<evidence type="ECO:0000256" key="1">
    <source>
        <dbReference type="ARBA" id="ARBA00008102"/>
    </source>
</evidence>
<evidence type="ECO:0000259" key="2">
    <source>
        <dbReference type="Pfam" id="PF05351"/>
    </source>
</evidence>
<dbReference type="OMA" id="STNTWQN"/>